<reference evidence="11 12" key="1">
    <citation type="submission" date="2023-01" db="EMBL/GenBank/DDBJ databases">
        <authorList>
            <person name="Yoon J.-W."/>
        </authorList>
    </citation>
    <scope>NUCLEOTIDE SEQUENCE [LARGE SCALE GENOMIC DNA]</scope>
    <source>
        <strain evidence="11 12">KMU-50</strain>
    </source>
</reference>
<comment type="catalytic activity">
    <reaction evidence="1">
        <text>(7,8-dihydropterin-6-yl)methyl diphosphate + 4-aminobenzoate = 7,8-dihydropteroate + diphosphate</text>
        <dbReference type="Rhea" id="RHEA:19949"/>
        <dbReference type="ChEBI" id="CHEBI:17836"/>
        <dbReference type="ChEBI" id="CHEBI:17839"/>
        <dbReference type="ChEBI" id="CHEBI:33019"/>
        <dbReference type="ChEBI" id="CHEBI:72950"/>
        <dbReference type="EC" id="2.5.1.15"/>
    </reaction>
</comment>
<dbReference type="Gene3D" id="3.20.20.20">
    <property type="entry name" value="Dihydropteroate synthase-like"/>
    <property type="match status" value="1"/>
</dbReference>
<protein>
    <recommendedName>
        <fullName evidence="4 9">Dihydropteroate synthase</fullName>
        <shortName evidence="9">DHPS</shortName>
        <ecNumber evidence="4 9">2.5.1.15</ecNumber>
    </recommendedName>
    <alternativeName>
        <fullName evidence="9">Dihydropteroate pyrophosphorylase</fullName>
    </alternativeName>
</protein>
<keyword evidence="8 9" id="KW-0289">Folate biosynthesis</keyword>
<dbReference type="NCBIfam" id="TIGR01496">
    <property type="entry name" value="DHPS"/>
    <property type="match status" value="1"/>
</dbReference>
<dbReference type="InterPro" id="IPR000489">
    <property type="entry name" value="Pterin-binding_dom"/>
</dbReference>
<proteinExistence type="inferred from homology"/>
<evidence type="ECO:0000259" key="10">
    <source>
        <dbReference type="PROSITE" id="PS50972"/>
    </source>
</evidence>
<keyword evidence="5 9" id="KW-0808">Transferase</keyword>
<comment type="caution">
    <text evidence="11">The sequence shown here is derived from an EMBL/GenBank/DDBJ whole genome shotgun (WGS) entry which is preliminary data.</text>
</comment>
<evidence type="ECO:0000256" key="9">
    <source>
        <dbReference type="RuleBase" id="RU361205"/>
    </source>
</evidence>
<dbReference type="PANTHER" id="PTHR20941:SF1">
    <property type="entry name" value="FOLIC ACID SYNTHESIS PROTEIN FOL1"/>
    <property type="match status" value="1"/>
</dbReference>
<accession>A0ABT4VZ33</accession>
<dbReference type="PROSITE" id="PS00792">
    <property type="entry name" value="DHPS_1"/>
    <property type="match status" value="1"/>
</dbReference>
<evidence type="ECO:0000256" key="8">
    <source>
        <dbReference type="ARBA" id="ARBA00022909"/>
    </source>
</evidence>
<keyword evidence="12" id="KW-1185">Reference proteome</keyword>
<dbReference type="CDD" id="cd00739">
    <property type="entry name" value="DHPS"/>
    <property type="match status" value="1"/>
</dbReference>
<evidence type="ECO:0000313" key="11">
    <source>
        <dbReference type="EMBL" id="MDA5093517.1"/>
    </source>
</evidence>
<dbReference type="SUPFAM" id="SSF51717">
    <property type="entry name" value="Dihydropteroate synthetase-like"/>
    <property type="match status" value="1"/>
</dbReference>
<evidence type="ECO:0000256" key="3">
    <source>
        <dbReference type="ARBA" id="ARBA00004763"/>
    </source>
</evidence>
<feature type="domain" description="Pterin-binding" evidence="10">
    <location>
        <begin position="52"/>
        <end position="306"/>
    </location>
</feature>
<comment type="similarity">
    <text evidence="9">Belongs to the DHPS family.</text>
</comment>
<comment type="pathway">
    <text evidence="3 9">Cofactor biosynthesis; tetrahydrofolate biosynthesis; 7,8-dihydrofolate from 2-amino-4-hydroxy-6-hydroxymethyl-7,8-dihydropteridine diphosphate and 4-aminobenzoate: step 1/2.</text>
</comment>
<comment type="cofactor">
    <cofactor evidence="2 9">
        <name>Mg(2+)</name>
        <dbReference type="ChEBI" id="CHEBI:18420"/>
    </cofactor>
</comment>
<name>A0ABT4VZ33_9RHOB</name>
<dbReference type="Proteomes" id="UP001528040">
    <property type="component" value="Unassembled WGS sequence"/>
</dbReference>
<dbReference type="InterPro" id="IPR011005">
    <property type="entry name" value="Dihydropteroate_synth-like_sf"/>
</dbReference>
<evidence type="ECO:0000313" key="12">
    <source>
        <dbReference type="Proteomes" id="UP001528040"/>
    </source>
</evidence>
<evidence type="ECO:0000256" key="7">
    <source>
        <dbReference type="ARBA" id="ARBA00022842"/>
    </source>
</evidence>
<comment type="function">
    <text evidence="9">Catalyzes the condensation of para-aminobenzoate (pABA) with 6-hydroxymethyl-7,8-dihydropterin diphosphate (DHPt-PP) to form 7,8-dihydropteroate (H2Pte), the immediate precursor of folate derivatives.</text>
</comment>
<dbReference type="RefSeq" id="WP_271053206.1">
    <property type="nucleotide sequence ID" value="NZ_JAQIIO010000002.1"/>
</dbReference>
<evidence type="ECO:0000256" key="1">
    <source>
        <dbReference type="ARBA" id="ARBA00000012"/>
    </source>
</evidence>
<dbReference type="InterPro" id="IPR045031">
    <property type="entry name" value="DHP_synth-like"/>
</dbReference>
<evidence type="ECO:0000256" key="6">
    <source>
        <dbReference type="ARBA" id="ARBA00022723"/>
    </source>
</evidence>
<dbReference type="GO" id="GO:0004156">
    <property type="term" value="F:dihydropteroate synthase activity"/>
    <property type="evidence" value="ECO:0007669"/>
    <property type="project" value="UniProtKB-EC"/>
</dbReference>
<dbReference type="EC" id="2.5.1.15" evidence="4 9"/>
<dbReference type="PROSITE" id="PS50972">
    <property type="entry name" value="PTERIN_BINDING"/>
    <property type="match status" value="1"/>
</dbReference>
<dbReference type="EMBL" id="JAQIIO010000002">
    <property type="protein sequence ID" value="MDA5093517.1"/>
    <property type="molecule type" value="Genomic_DNA"/>
</dbReference>
<dbReference type="PANTHER" id="PTHR20941">
    <property type="entry name" value="FOLATE SYNTHESIS PROTEINS"/>
    <property type="match status" value="1"/>
</dbReference>
<evidence type="ECO:0000256" key="4">
    <source>
        <dbReference type="ARBA" id="ARBA00012458"/>
    </source>
</evidence>
<organism evidence="11 12">
    <name type="scientific">Aliiroseovarius salicola</name>
    <dbReference type="NCBI Taxonomy" id="3009082"/>
    <lineage>
        <taxon>Bacteria</taxon>
        <taxon>Pseudomonadati</taxon>
        <taxon>Pseudomonadota</taxon>
        <taxon>Alphaproteobacteria</taxon>
        <taxon>Rhodobacterales</taxon>
        <taxon>Paracoccaceae</taxon>
        <taxon>Aliiroseovarius</taxon>
    </lineage>
</organism>
<dbReference type="InterPro" id="IPR006390">
    <property type="entry name" value="DHP_synth_dom"/>
</dbReference>
<evidence type="ECO:0000256" key="5">
    <source>
        <dbReference type="ARBA" id="ARBA00022679"/>
    </source>
</evidence>
<sequence length="317" mass="34299">MAGNADIWFDHVAERNRSGKSKLRPVSDCPEDVINRLSSRRADVIGLTLDRPRIMGILNVTPDSFSDGGDLATVAAAVARAQAMGADADILDIGGESTRPGAEEVDVKEEIQRTAPVIRALRDAGVTTPISIDTRKSAVAEAALDAGADMVNDVSAFLFDPDLAQLVAERDVPVCLMHAKGRPETMQDDPRYDNVLFEVMDHLEERITFAEEAGIRRSRIITDPGIGFGKTLQHNVTLLRALALLHDLGLPVLLGVSRKRFIGTLARVEEARDRMPGSVAVALEGVVQGAHILRVHDVAETAQALRLQNALLKRDEA</sequence>
<gene>
    <name evidence="11" type="primary">folP</name>
    <name evidence="11" type="ORF">O2N63_05380</name>
</gene>
<dbReference type="Pfam" id="PF00809">
    <property type="entry name" value="Pterin_bind"/>
    <property type="match status" value="1"/>
</dbReference>
<evidence type="ECO:0000256" key="2">
    <source>
        <dbReference type="ARBA" id="ARBA00001946"/>
    </source>
</evidence>
<keyword evidence="7 9" id="KW-0460">Magnesium</keyword>
<keyword evidence="6 9" id="KW-0479">Metal-binding</keyword>